<evidence type="ECO:0000313" key="2">
    <source>
        <dbReference type="EMBL" id="CAA9547464.1"/>
    </source>
</evidence>
<feature type="compositionally biased region" description="Basic residues" evidence="1">
    <location>
        <begin position="48"/>
        <end position="62"/>
    </location>
</feature>
<protein>
    <submittedName>
        <fullName evidence="2">Uncharacterized protein</fullName>
    </submittedName>
</protein>
<feature type="non-terminal residue" evidence="2">
    <location>
        <position position="1"/>
    </location>
</feature>
<evidence type="ECO:0000256" key="1">
    <source>
        <dbReference type="SAM" id="MobiDB-lite"/>
    </source>
</evidence>
<gene>
    <name evidence="2" type="ORF">AVDCRST_MAG59-1451</name>
</gene>
<organism evidence="2">
    <name type="scientific">uncultured Thermomicrobiales bacterium</name>
    <dbReference type="NCBI Taxonomy" id="1645740"/>
    <lineage>
        <taxon>Bacteria</taxon>
        <taxon>Pseudomonadati</taxon>
        <taxon>Thermomicrobiota</taxon>
        <taxon>Thermomicrobia</taxon>
        <taxon>Thermomicrobiales</taxon>
        <taxon>environmental samples</taxon>
    </lineage>
</organism>
<feature type="region of interest" description="Disordered" evidence="1">
    <location>
        <begin position="1"/>
        <end position="183"/>
    </location>
</feature>
<proteinExistence type="predicted"/>
<name>A0A6J4UGD8_9BACT</name>
<feature type="compositionally biased region" description="Basic residues" evidence="1">
    <location>
        <begin position="154"/>
        <end position="173"/>
    </location>
</feature>
<dbReference type="EMBL" id="CADCWF010000089">
    <property type="protein sequence ID" value="CAA9547464.1"/>
    <property type="molecule type" value="Genomic_DNA"/>
</dbReference>
<feature type="compositionally biased region" description="Basic and acidic residues" evidence="1">
    <location>
        <begin position="90"/>
        <end position="112"/>
    </location>
</feature>
<reference evidence="2" key="1">
    <citation type="submission" date="2020-02" db="EMBL/GenBank/DDBJ databases">
        <authorList>
            <person name="Meier V. D."/>
        </authorList>
    </citation>
    <scope>NUCLEOTIDE SEQUENCE</scope>
    <source>
        <strain evidence="2">AVDCRST_MAG59</strain>
    </source>
</reference>
<feature type="compositionally biased region" description="Low complexity" evidence="1">
    <location>
        <begin position="72"/>
        <end position="81"/>
    </location>
</feature>
<dbReference type="AlphaFoldDB" id="A0A6J4UGD8"/>
<feature type="compositionally biased region" description="Basic and acidic residues" evidence="1">
    <location>
        <begin position="174"/>
        <end position="183"/>
    </location>
</feature>
<feature type="non-terminal residue" evidence="2">
    <location>
        <position position="183"/>
    </location>
</feature>
<accession>A0A6J4UGD8</accession>
<sequence>GRGQKRHGAPDGSGIDLDAHRGGGERAGAVAPPLRSVPLRLQRDGARRPRRGGLVRAQRRVVGRALPERARQAGAAPPGRRQAGRVRPGRRAEPDRGERRPPLRRGLLRDARLPAAWPGGGDGEGGLPARSWTLAGAGGEGQPAGSGILATGDRRRHRRRLRRAVGQRARGRPGVRDNGGRWM</sequence>